<sequence length="83" mass="9273">MPSDDQGPSLRFKAENTSLSCVACGFGTLWGHDLWHHQGTFLDCCTEWFAKRHTDIRWPAAISGSSDLSRDPLRVVGIRTLGR</sequence>
<dbReference type="AlphaFoldDB" id="A0A6J6KUB0"/>
<gene>
    <name evidence="1" type="ORF">UFOPK2158_01287</name>
</gene>
<proteinExistence type="predicted"/>
<protein>
    <submittedName>
        <fullName evidence="1">Unannotated protein</fullName>
    </submittedName>
</protein>
<reference evidence="1" key="1">
    <citation type="submission" date="2020-05" db="EMBL/GenBank/DDBJ databases">
        <authorList>
            <person name="Chiriac C."/>
            <person name="Salcher M."/>
            <person name="Ghai R."/>
            <person name="Kavagutti S V."/>
        </authorList>
    </citation>
    <scope>NUCLEOTIDE SEQUENCE</scope>
</reference>
<organism evidence="1">
    <name type="scientific">freshwater metagenome</name>
    <dbReference type="NCBI Taxonomy" id="449393"/>
    <lineage>
        <taxon>unclassified sequences</taxon>
        <taxon>metagenomes</taxon>
        <taxon>ecological metagenomes</taxon>
    </lineage>
</organism>
<dbReference type="EMBL" id="CAEZVY010000171">
    <property type="protein sequence ID" value="CAB4652468.1"/>
    <property type="molecule type" value="Genomic_DNA"/>
</dbReference>
<evidence type="ECO:0000313" key="1">
    <source>
        <dbReference type="EMBL" id="CAB4652468.1"/>
    </source>
</evidence>
<name>A0A6J6KUB0_9ZZZZ</name>
<accession>A0A6J6KUB0</accession>